<evidence type="ECO:0000256" key="2">
    <source>
        <dbReference type="ARBA" id="ARBA00023027"/>
    </source>
</evidence>
<proteinExistence type="predicted"/>
<sequence length="61" mass="6557">GLDVYRNEPRPDPRLLGLPNLFMTPHMGSATLETRTDMGMLALDNIDAVLAGRPAVTPVPA</sequence>
<evidence type="ECO:0000256" key="1">
    <source>
        <dbReference type="ARBA" id="ARBA00023002"/>
    </source>
</evidence>
<dbReference type="AlphaFoldDB" id="A0A7Y7M9M7"/>
<dbReference type="GO" id="GO:0030267">
    <property type="term" value="F:glyoxylate reductase (NADPH) activity"/>
    <property type="evidence" value="ECO:0007669"/>
    <property type="project" value="TreeGrafter"/>
</dbReference>
<accession>A0A7Y7M9M7</accession>
<reference evidence="3 4" key="1">
    <citation type="submission" date="2020-06" db="EMBL/GenBank/DDBJ databases">
        <title>Description of novel acetic acid bacteria.</title>
        <authorList>
            <person name="Sombolestani A."/>
        </authorList>
    </citation>
    <scope>NUCLEOTIDE SEQUENCE [LARGE SCALE GENOMIC DNA]</scope>
    <source>
        <strain evidence="3 4">LMG 31431</strain>
    </source>
</reference>
<evidence type="ECO:0000313" key="3">
    <source>
        <dbReference type="EMBL" id="NVN13343.1"/>
    </source>
</evidence>
<dbReference type="InterPro" id="IPR050223">
    <property type="entry name" value="D-isomer_2-hydroxyacid_DH"/>
</dbReference>
<dbReference type="PANTHER" id="PTHR10996:SF178">
    <property type="entry name" value="2-HYDROXYACID DEHYDROGENASE YGL185C-RELATED"/>
    <property type="match status" value="1"/>
</dbReference>
<dbReference type="GO" id="GO:0005829">
    <property type="term" value="C:cytosol"/>
    <property type="evidence" value="ECO:0007669"/>
    <property type="project" value="TreeGrafter"/>
</dbReference>
<comment type="caution">
    <text evidence="3">The sequence shown here is derived from an EMBL/GenBank/DDBJ whole genome shotgun (WGS) entry which is preliminary data.</text>
</comment>
<dbReference type="PANTHER" id="PTHR10996">
    <property type="entry name" value="2-HYDROXYACID DEHYDROGENASE-RELATED"/>
    <property type="match status" value="1"/>
</dbReference>
<keyword evidence="2" id="KW-0520">NAD</keyword>
<protein>
    <submittedName>
        <fullName evidence="3">D-glycerate dehydrogenase</fullName>
    </submittedName>
</protein>
<name>A0A7Y7M9M7_9PROT</name>
<dbReference type="Proteomes" id="UP000534870">
    <property type="component" value="Unassembled WGS sequence"/>
</dbReference>
<keyword evidence="1" id="KW-0560">Oxidoreductase</keyword>
<dbReference type="GO" id="GO:0016618">
    <property type="term" value="F:hydroxypyruvate reductase [NAD(P)H] activity"/>
    <property type="evidence" value="ECO:0007669"/>
    <property type="project" value="TreeGrafter"/>
</dbReference>
<gene>
    <name evidence="3" type="ORF">HUK84_19750</name>
</gene>
<dbReference type="InterPro" id="IPR036291">
    <property type="entry name" value="NAD(P)-bd_dom_sf"/>
</dbReference>
<organism evidence="3 4">
    <name type="scientific">Nguyenibacter vanlangensis</name>
    <dbReference type="NCBI Taxonomy" id="1216886"/>
    <lineage>
        <taxon>Bacteria</taxon>
        <taxon>Pseudomonadati</taxon>
        <taxon>Pseudomonadota</taxon>
        <taxon>Alphaproteobacteria</taxon>
        <taxon>Acetobacterales</taxon>
        <taxon>Acetobacteraceae</taxon>
        <taxon>Nguyenibacter</taxon>
    </lineage>
</organism>
<evidence type="ECO:0000313" key="4">
    <source>
        <dbReference type="Proteomes" id="UP000534870"/>
    </source>
</evidence>
<dbReference type="SUPFAM" id="SSF51735">
    <property type="entry name" value="NAD(P)-binding Rossmann-fold domains"/>
    <property type="match status" value="1"/>
</dbReference>
<feature type="non-terminal residue" evidence="3">
    <location>
        <position position="1"/>
    </location>
</feature>
<dbReference type="Gene3D" id="3.40.50.720">
    <property type="entry name" value="NAD(P)-binding Rossmann-like Domain"/>
    <property type="match status" value="2"/>
</dbReference>
<dbReference type="EMBL" id="JABXXP010000868">
    <property type="protein sequence ID" value="NVN13343.1"/>
    <property type="molecule type" value="Genomic_DNA"/>
</dbReference>